<comment type="catalytic activity">
    <reaction evidence="3">
        <text>glycyl-tRNA(Ala) + H2O = tRNA(Ala) + glycine + H(+)</text>
        <dbReference type="Rhea" id="RHEA:53744"/>
        <dbReference type="Rhea" id="RHEA-COMP:9657"/>
        <dbReference type="Rhea" id="RHEA-COMP:13640"/>
        <dbReference type="ChEBI" id="CHEBI:15377"/>
        <dbReference type="ChEBI" id="CHEBI:15378"/>
        <dbReference type="ChEBI" id="CHEBI:57305"/>
        <dbReference type="ChEBI" id="CHEBI:78442"/>
        <dbReference type="ChEBI" id="CHEBI:78522"/>
        <dbReference type="EC" id="3.1.1.96"/>
    </reaction>
</comment>
<evidence type="ECO:0000256" key="8">
    <source>
        <dbReference type="ARBA" id="ARBA00077577"/>
    </source>
</evidence>
<comment type="similarity">
    <text evidence="1">Belongs to the DTD family.</text>
</comment>
<comment type="subunit">
    <text evidence="6">Homodimer. Interacts with CDC45 and TOPBP1.</text>
</comment>
<keyword evidence="9" id="KW-0812">Transmembrane</keyword>
<dbReference type="FunFam" id="3.50.80.10:FF:000001">
    <property type="entry name" value="D-aminoacyl-tRNA deacylase"/>
    <property type="match status" value="1"/>
</dbReference>
<dbReference type="SUPFAM" id="SSF69500">
    <property type="entry name" value="DTD-like"/>
    <property type="match status" value="2"/>
</dbReference>
<reference evidence="10 11" key="1">
    <citation type="submission" date="2013-11" db="EMBL/GenBank/DDBJ databases">
        <title>The Damaraland mole rat (Fukomys damarensis) genome and evolution of African mole rats.</title>
        <authorList>
            <person name="Gladyshev V.N."/>
            <person name="Fang X."/>
        </authorList>
    </citation>
    <scope>NUCLEOTIDE SEQUENCE [LARGE SCALE GENOMIC DNA]</scope>
    <source>
        <tissue evidence="10">Liver</tissue>
    </source>
</reference>
<dbReference type="AlphaFoldDB" id="A0A091E1U6"/>
<accession>A0A091E1U6</accession>
<evidence type="ECO:0000313" key="10">
    <source>
        <dbReference type="EMBL" id="KFO29046.1"/>
    </source>
</evidence>
<dbReference type="Pfam" id="PF02580">
    <property type="entry name" value="Tyr_Deacylase"/>
    <property type="match status" value="2"/>
</dbReference>
<dbReference type="PANTHER" id="PTHR10472">
    <property type="entry name" value="D-TYROSYL-TRNA TYR DEACYLASE"/>
    <property type="match status" value="1"/>
</dbReference>
<comment type="function">
    <text evidence="5">An aminoacyl-tRNA editing enzyme that deacylates mischarged D-aminoacyl-tRNAs. Also deacylates mischarged glycyl-tRNA(Ala), protecting cells against glycine mischarging by AlaRS. Acts via tRNA-based rather than protein-based catalysis; rejects L-amino acids rather than detecting D-amino acids in the active site. By recycling D-aminoacyl-tRNA to D-amino acids and free tRNA molecules, this enzyme counteracts the toxicity associated with the formation of D-aminoacyl-tRNA entities in vivo and helps enforce protein L-homochirality.</text>
</comment>
<dbReference type="GO" id="GO:0005737">
    <property type="term" value="C:cytoplasm"/>
    <property type="evidence" value="ECO:0007669"/>
    <property type="project" value="InterPro"/>
</dbReference>
<dbReference type="InterPro" id="IPR023509">
    <property type="entry name" value="DTD-like_sf"/>
</dbReference>
<feature type="transmembrane region" description="Helical" evidence="9">
    <location>
        <begin position="12"/>
        <end position="32"/>
    </location>
</feature>
<evidence type="ECO:0000256" key="1">
    <source>
        <dbReference type="ARBA" id="ARBA00009673"/>
    </source>
</evidence>
<sequence>MQPKQALSWYRRLSVIYGMGAWTLFGSAFYFFGKKKPSEGHEVEQKDLPRSEIVPEPLKGFYVETIVAYDEDYTSLSDRIRDFVKKWTVGGEQVSAIGRGLCVLLGISLEDSHKELEHMVRKILNLRVFEDESGKHWSKSVMDKQYEVLCVSQFTLQCVLKGNKPDFHLAMPTEQAEGFYNSFLEQLRKTYRPELIKASAWLIRDIAIVLPAPQRLMYLCPAESAVPSLCGDQTPGCPQLEDHKEAGSLVLSRGVRTPALSDGKFGAYMQVHIQNDGPVTIELESPAPGAATSDPKQVEAYKYAVISDKYI</sequence>
<dbReference type="Gene3D" id="3.50.80.10">
    <property type="entry name" value="D-tyrosyl-tRNA(Tyr) deacylase"/>
    <property type="match status" value="1"/>
</dbReference>
<dbReference type="Proteomes" id="UP000028990">
    <property type="component" value="Unassembled WGS sequence"/>
</dbReference>
<organism evidence="10 11">
    <name type="scientific">Fukomys damarensis</name>
    <name type="common">Damaraland mole rat</name>
    <name type="synonym">Cryptomys damarensis</name>
    <dbReference type="NCBI Taxonomy" id="885580"/>
    <lineage>
        <taxon>Eukaryota</taxon>
        <taxon>Metazoa</taxon>
        <taxon>Chordata</taxon>
        <taxon>Craniata</taxon>
        <taxon>Vertebrata</taxon>
        <taxon>Euteleostomi</taxon>
        <taxon>Mammalia</taxon>
        <taxon>Eutheria</taxon>
        <taxon>Euarchontoglires</taxon>
        <taxon>Glires</taxon>
        <taxon>Rodentia</taxon>
        <taxon>Hystricomorpha</taxon>
        <taxon>Bathyergidae</taxon>
        <taxon>Fukomys</taxon>
    </lineage>
</organism>
<keyword evidence="9" id="KW-0472">Membrane</keyword>
<evidence type="ECO:0000256" key="4">
    <source>
        <dbReference type="ARBA" id="ARBA00048018"/>
    </source>
</evidence>
<dbReference type="eggNOG" id="KOG3323">
    <property type="taxonomic scope" value="Eukaryota"/>
</dbReference>
<proteinExistence type="inferred from homology"/>
<dbReference type="EC" id="3.1.1.96" evidence="2"/>
<dbReference type="GO" id="GO:0051500">
    <property type="term" value="F:D-tyrosyl-tRNA(Tyr) deacylase activity"/>
    <property type="evidence" value="ECO:0007669"/>
    <property type="project" value="TreeGrafter"/>
</dbReference>
<evidence type="ECO:0000256" key="7">
    <source>
        <dbReference type="ARBA" id="ARBA00067527"/>
    </source>
</evidence>
<keyword evidence="11" id="KW-1185">Reference proteome</keyword>
<keyword evidence="9" id="KW-1133">Transmembrane helix</keyword>
<gene>
    <name evidence="10" type="ORF">H920_09568</name>
</gene>
<evidence type="ECO:0000256" key="2">
    <source>
        <dbReference type="ARBA" id="ARBA00013056"/>
    </source>
</evidence>
<name>A0A091E1U6_FUKDA</name>
<comment type="catalytic activity">
    <reaction evidence="4">
        <text>a D-aminoacyl-tRNA + H2O = a tRNA + a D-alpha-amino acid + H(+)</text>
        <dbReference type="Rhea" id="RHEA:13953"/>
        <dbReference type="Rhea" id="RHEA-COMP:10123"/>
        <dbReference type="Rhea" id="RHEA-COMP:10124"/>
        <dbReference type="ChEBI" id="CHEBI:15377"/>
        <dbReference type="ChEBI" id="CHEBI:15378"/>
        <dbReference type="ChEBI" id="CHEBI:59871"/>
        <dbReference type="ChEBI" id="CHEBI:78442"/>
        <dbReference type="ChEBI" id="CHEBI:79333"/>
        <dbReference type="EC" id="3.1.1.96"/>
    </reaction>
</comment>
<evidence type="ECO:0000256" key="6">
    <source>
        <dbReference type="ARBA" id="ARBA00062485"/>
    </source>
</evidence>
<dbReference type="PANTHER" id="PTHR10472:SF5">
    <property type="entry name" value="D-AMINOACYL-TRNA DEACYLASE 1"/>
    <property type="match status" value="1"/>
</dbReference>
<evidence type="ECO:0000313" key="11">
    <source>
        <dbReference type="Proteomes" id="UP000028990"/>
    </source>
</evidence>
<evidence type="ECO:0000256" key="5">
    <source>
        <dbReference type="ARBA" id="ARBA00054206"/>
    </source>
</evidence>
<evidence type="ECO:0000256" key="9">
    <source>
        <dbReference type="SAM" id="Phobius"/>
    </source>
</evidence>
<evidence type="ECO:0000256" key="3">
    <source>
        <dbReference type="ARBA" id="ARBA00047676"/>
    </source>
</evidence>
<dbReference type="InterPro" id="IPR003732">
    <property type="entry name" value="Daa-tRNA_deacyls_DTD"/>
</dbReference>
<protein>
    <recommendedName>
        <fullName evidence="7">D-aminoacyl-tRNA deacylase 1</fullName>
        <ecNumber evidence="2">3.1.1.96</ecNumber>
    </recommendedName>
    <alternativeName>
        <fullName evidence="8">DNA-unwinding element-binding protein B</fullName>
    </alternativeName>
</protein>
<dbReference type="EMBL" id="KN122654">
    <property type="protein sequence ID" value="KFO29046.1"/>
    <property type="molecule type" value="Genomic_DNA"/>
</dbReference>